<evidence type="ECO:0000256" key="3">
    <source>
        <dbReference type="ARBA" id="ARBA00022737"/>
    </source>
</evidence>
<name>A0A813XDX6_9BILA</name>
<dbReference type="Gene3D" id="1.20.120.1750">
    <property type="match status" value="1"/>
</dbReference>
<dbReference type="EMBL" id="CAJNOU010000108">
    <property type="protein sequence ID" value="CAF0868607.1"/>
    <property type="molecule type" value="Genomic_DNA"/>
</dbReference>
<keyword evidence="4" id="KW-0863">Zinc-finger</keyword>
<protein>
    <recommendedName>
        <fullName evidence="7">RING-type domain-containing protein</fullName>
    </recommendedName>
</protein>
<evidence type="ECO:0000313" key="8">
    <source>
        <dbReference type="EMBL" id="CAF0868607.1"/>
    </source>
</evidence>
<dbReference type="Pfam" id="PF22191">
    <property type="entry name" value="IBR_1"/>
    <property type="match status" value="1"/>
</dbReference>
<keyword evidence="3" id="KW-0677">Repeat</keyword>
<sequence>MVSVFLLGYRYYDQSRNKVTNFTGYTTDINKISVFLNDLQRIGGADISEATKTALDMNLIDSNAIVLIYTDAPPHHPKTGGSNWAQEEKNVKEKDWVQLCQLYQETGCKVFSMINDASFETSSFYILLSQYTRGKTLYLKKTDIKTISKCTINLSLSRRLKFSLRPAAIVGMICVLSKNGILHERARHFLTRIKGQWLDLELPENCTYAFSKLCVKLPEFFTENENLFFQKLYTIGGLKINAATCVNIEQPFIPSVKEIYHDAKIQCKTCHFLRSTTLFPDVGTSCCALCLPQHNLKDIPEPCTGYSSPKCYYCRDLFREAPYRRCARFQNKYIHYDSTESAPNHGKEYTFLCAECQHSITNKVTVDIPVSIDTLINENKVQLFKYLNIKYQAVQPGSIVLTAHLLCPFCKHAPNGKILKKYNKQVCTILRSDKKDDIDEHWYYGWCIDCYKVKKTREKSCMKDGNMFLLTDFVCDECDEIRRMPKNITVKYCPGINERTKQICGIAINKNGGCNHITCTACDAHWCWLCVKTYGDRIYEHLTAVHVCVAIVSSDSEHNIVRIVNSGSTNTAGYTIDLRRDGIVQWTVAHRRPLLITTPSTPSSTTSVMSIRLSSALTNSVFESVQAALPLNQFPPRDVTIPISFGIDDVRIVTIPTHTL</sequence>
<evidence type="ECO:0000256" key="5">
    <source>
        <dbReference type="ARBA" id="ARBA00022786"/>
    </source>
</evidence>
<accession>A0A813XDX6</accession>
<comment type="caution">
    <text evidence="8">The sequence shown here is derived from an EMBL/GenBank/DDBJ whole genome shotgun (WGS) entry which is preliminary data.</text>
</comment>
<dbReference type="SUPFAM" id="SSF57850">
    <property type="entry name" value="RING/U-box"/>
    <property type="match status" value="1"/>
</dbReference>
<keyword evidence="2" id="KW-0479">Metal-binding</keyword>
<evidence type="ECO:0000313" key="9">
    <source>
        <dbReference type="Proteomes" id="UP000663889"/>
    </source>
</evidence>
<dbReference type="InterPro" id="IPR044066">
    <property type="entry name" value="TRIAD_supradom"/>
</dbReference>
<proteinExistence type="predicted"/>
<reference evidence="8" key="1">
    <citation type="submission" date="2021-02" db="EMBL/GenBank/DDBJ databases">
        <authorList>
            <person name="Nowell W R."/>
        </authorList>
    </citation>
    <scope>NUCLEOTIDE SEQUENCE</scope>
</reference>
<keyword evidence="5" id="KW-0833">Ubl conjugation pathway</keyword>
<evidence type="ECO:0000256" key="2">
    <source>
        <dbReference type="ARBA" id="ARBA00022723"/>
    </source>
</evidence>
<keyword evidence="1" id="KW-0808">Transferase</keyword>
<evidence type="ECO:0000259" key="7">
    <source>
        <dbReference type="PROSITE" id="PS51873"/>
    </source>
</evidence>
<organism evidence="8 9">
    <name type="scientific">Rotaria sordida</name>
    <dbReference type="NCBI Taxonomy" id="392033"/>
    <lineage>
        <taxon>Eukaryota</taxon>
        <taxon>Metazoa</taxon>
        <taxon>Spiralia</taxon>
        <taxon>Gnathifera</taxon>
        <taxon>Rotifera</taxon>
        <taxon>Eurotatoria</taxon>
        <taxon>Bdelloidea</taxon>
        <taxon>Philodinida</taxon>
        <taxon>Philodinidae</taxon>
        <taxon>Rotaria</taxon>
    </lineage>
</organism>
<dbReference type="AlphaFoldDB" id="A0A813XDX6"/>
<evidence type="ECO:0000256" key="6">
    <source>
        <dbReference type="ARBA" id="ARBA00022833"/>
    </source>
</evidence>
<dbReference type="GO" id="GO:0008270">
    <property type="term" value="F:zinc ion binding"/>
    <property type="evidence" value="ECO:0007669"/>
    <property type="project" value="UniProtKB-KW"/>
</dbReference>
<keyword evidence="6" id="KW-0862">Zinc</keyword>
<evidence type="ECO:0000256" key="4">
    <source>
        <dbReference type="ARBA" id="ARBA00022771"/>
    </source>
</evidence>
<dbReference type="Proteomes" id="UP000663889">
    <property type="component" value="Unassembled WGS sequence"/>
</dbReference>
<dbReference type="PROSITE" id="PS51873">
    <property type="entry name" value="TRIAD"/>
    <property type="match status" value="1"/>
</dbReference>
<evidence type="ECO:0000256" key="1">
    <source>
        <dbReference type="ARBA" id="ARBA00022679"/>
    </source>
</evidence>
<dbReference type="GO" id="GO:0016740">
    <property type="term" value="F:transferase activity"/>
    <property type="evidence" value="ECO:0007669"/>
    <property type="project" value="UniProtKB-KW"/>
</dbReference>
<feature type="domain" description="RING-type" evidence="7">
    <location>
        <begin position="280"/>
        <end position="552"/>
    </location>
</feature>
<gene>
    <name evidence="8" type="ORF">SEV965_LOCUS3993</name>
</gene>